<dbReference type="AlphaFoldDB" id="A0A813KE69"/>
<feature type="chain" id="PRO_5033040429" evidence="1">
    <location>
        <begin position="18"/>
        <end position="437"/>
    </location>
</feature>
<reference evidence="2" key="1">
    <citation type="submission" date="2021-02" db="EMBL/GenBank/DDBJ databases">
        <authorList>
            <person name="Dougan E. K."/>
            <person name="Rhodes N."/>
            <person name="Thang M."/>
            <person name="Chan C."/>
        </authorList>
    </citation>
    <scope>NUCLEOTIDE SEQUENCE</scope>
</reference>
<evidence type="ECO:0000313" key="2">
    <source>
        <dbReference type="EMBL" id="CAE8696741.1"/>
    </source>
</evidence>
<protein>
    <submittedName>
        <fullName evidence="2">Uncharacterized protein</fullName>
    </submittedName>
</protein>
<feature type="non-terminal residue" evidence="2">
    <location>
        <position position="437"/>
    </location>
</feature>
<sequence length="437" mass="48014">GAAFLPVLFWTLPFVAGADEGELLGGHSSQPRLRGGSVTTAPQALWGWLIEEGILDRSYVQWVNCENTVWDDFRTKFQAHIEKGGWNFADEASWGMEPDHWQLIKAAETILEIWRRTDIHVGDNNLTVEEAMRTHESRPSSSVRAGVKGELVAKMVAEHLYRVSTPNWEDPGRSFAGGCLPGLLAALAVFGRSLAVLGTALPKVAAEEAAKGSDDDRTHENGFFLWRLEMGFLVSGLLIGEGLSLPDLTSAPGWPGINTRFLEQMLSRPLPPGGMLGFPGHSGVLGSPRKIADPWPPRMPPTERFHSATDPQGVTEWGRYAAEHLAARQTAIYGALARARADGTPMPWASLGTPWVWARPDVKEPLLPGFGRQIRLLGLVTCHGALDLEIPELLLSLFPQWLEARWVLARMKNAKICSLTEGSLVLDRLCPAARERH</sequence>
<name>A0A813KE69_POLGL</name>
<keyword evidence="1" id="KW-0732">Signal</keyword>
<gene>
    <name evidence="2" type="ORF">PGLA2088_LOCUS29961</name>
</gene>
<proteinExistence type="predicted"/>
<feature type="signal peptide" evidence="1">
    <location>
        <begin position="1"/>
        <end position="17"/>
    </location>
</feature>
<organism evidence="2 3">
    <name type="scientific">Polarella glacialis</name>
    <name type="common">Dinoflagellate</name>
    <dbReference type="NCBI Taxonomy" id="89957"/>
    <lineage>
        <taxon>Eukaryota</taxon>
        <taxon>Sar</taxon>
        <taxon>Alveolata</taxon>
        <taxon>Dinophyceae</taxon>
        <taxon>Suessiales</taxon>
        <taxon>Suessiaceae</taxon>
        <taxon>Polarella</taxon>
    </lineage>
</organism>
<evidence type="ECO:0000313" key="3">
    <source>
        <dbReference type="Proteomes" id="UP000626109"/>
    </source>
</evidence>
<feature type="non-terminal residue" evidence="2">
    <location>
        <position position="1"/>
    </location>
</feature>
<accession>A0A813KE69</accession>
<dbReference type="EMBL" id="CAJNNW010028566">
    <property type="protein sequence ID" value="CAE8696741.1"/>
    <property type="molecule type" value="Genomic_DNA"/>
</dbReference>
<comment type="caution">
    <text evidence="2">The sequence shown here is derived from an EMBL/GenBank/DDBJ whole genome shotgun (WGS) entry which is preliminary data.</text>
</comment>
<evidence type="ECO:0000256" key="1">
    <source>
        <dbReference type="SAM" id="SignalP"/>
    </source>
</evidence>
<dbReference type="Proteomes" id="UP000626109">
    <property type="component" value="Unassembled WGS sequence"/>
</dbReference>